<dbReference type="AlphaFoldDB" id="A0A7S1G0J7"/>
<organism evidence="2">
    <name type="scientific">Corethron hystrix</name>
    <dbReference type="NCBI Taxonomy" id="216773"/>
    <lineage>
        <taxon>Eukaryota</taxon>
        <taxon>Sar</taxon>
        <taxon>Stramenopiles</taxon>
        <taxon>Ochrophyta</taxon>
        <taxon>Bacillariophyta</taxon>
        <taxon>Coscinodiscophyceae</taxon>
        <taxon>Corethrophycidae</taxon>
        <taxon>Corethrales</taxon>
        <taxon>Corethraceae</taxon>
        <taxon>Corethron</taxon>
    </lineage>
</organism>
<dbReference type="Pfam" id="PF08615">
    <property type="entry name" value="RNase_H2_suC"/>
    <property type="match status" value="1"/>
</dbReference>
<name>A0A7S1G0J7_9STRA</name>
<dbReference type="Gene3D" id="2.40.128.680">
    <property type="match status" value="1"/>
</dbReference>
<reference evidence="2" key="1">
    <citation type="submission" date="2021-01" db="EMBL/GenBank/DDBJ databases">
        <authorList>
            <person name="Corre E."/>
            <person name="Pelletier E."/>
            <person name="Niang G."/>
            <person name="Scheremetjew M."/>
            <person name="Finn R."/>
            <person name="Kale V."/>
            <person name="Holt S."/>
            <person name="Cochrane G."/>
            <person name="Meng A."/>
            <person name="Brown T."/>
            <person name="Cohen L."/>
        </authorList>
    </citation>
    <scope>NUCLEOTIDE SEQUENCE</scope>
    <source>
        <strain evidence="2">308</strain>
    </source>
</reference>
<dbReference type="GO" id="GO:0006401">
    <property type="term" value="P:RNA catabolic process"/>
    <property type="evidence" value="ECO:0007669"/>
    <property type="project" value="InterPro"/>
</dbReference>
<dbReference type="InterPro" id="IPR013924">
    <property type="entry name" value="RNase_H2_suC"/>
</dbReference>
<protein>
    <submittedName>
        <fullName evidence="2">Uncharacterized protein</fullName>
    </submittedName>
</protein>
<accession>A0A7S1G0J7</accession>
<dbReference type="EMBL" id="HBFR01034903">
    <property type="protein sequence ID" value="CAD8898239.1"/>
    <property type="molecule type" value="Transcribed_RNA"/>
</dbReference>
<sequence>MAPNGNPTEGVDSVAPTPVQHNQNSSSSPDNTTNDRQRDNVNAEGTPKKKNAAVHFLPCNIEMPPQSDDAAAVRVFFRVVPLPAANGQDSPALASQLRGRGLVGKRVRLRNEHSKNGPKIVGVAVAGIDREEQRRRHKRPRTDSAAIEETIPLQVDDTFDEVAVWEHGRTVEGSGGEGNSAVHRALDWCEVSCALHDPVNLT</sequence>
<gene>
    <name evidence="2" type="ORF">CHYS00102_LOCUS25453</name>
</gene>
<evidence type="ECO:0000313" key="2">
    <source>
        <dbReference type="EMBL" id="CAD8898239.1"/>
    </source>
</evidence>
<feature type="region of interest" description="Disordered" evidence="1">
    <location>
        <begin position="1"/>
        <end position="49"/>
    </location>
</feature>
<feature type="compositionally biased region" description="Low complexity" evidence="1">
    <location>
        <begin position="22"/>
        <end position="32"/>
    </location>
</feature>
<proteinExistence type="predicted"/>
<evidence type="ECO:0000256" key="1">
    <source>
        <dbReference type="SAM" id="MobiDB-lite"/>
    </source>
</evidence>
<dbReference type="GO" id="GO:0032299">
    <property type="term" value="C:ribonuclease H2 complex"/>
    <property type="evidence" value="ECO:0007669"/>
    <property type="project" value="InterPro"/>
</dbReference>